<dbReference type="GO" id="GO:0006099">
    <property type="term" value="P:tricarboxylic acid cycle"/>
    <property type="evidence" value="ECO:0007669"/>
    <property type="project" value="InterPro"/>
</dbReference>
<dbReference type="STRING" id="362418.IW19_02055"/>
<dbReference type="AlphaFoldDB" id="A0A085ZIW8"/>
<dbReference type="Gene3D" id="1.20.200.10">
    <property type="entry name" value="Fumarase/aspartase (Central domain)"/>
    <property type="match status" value="1"/>
</dbReference>
<comment type="caution">
    <text evidence="9">The sequence shown here is derived from an EMBL/GenBank/DDBJ whole genome shotgun (WGS) entry which is preliminary data.</text>
</comment>
<dbReference type="CDD" id="cd01357">
    <property type="entry name" value="Aspartase"/>
    <property type="match status" value="1"/>
</dbReference>
<evidence type="ECO:0000259" key="8">
    <source>
        <dbReference type="Pfam" id="PF10415"/>
    </source>
</evidence>
<evidence type="ECO:0000256" key="4">
    <source>
        <dbReference type="ARBA" id="ARBA00023239"/>
    </source>
</evidence>
<evidence type="ECO:0000256" key="1">
    <source>
        <dbReference type="ARBA" id="ARBA00005596"/>
    </source>
</evidence>
<dbReference type="RefSeq" id="WP_035680568.1">
    <property type="nucleotide sequence ID" value="NZ_JPRL01000001.1"/>
</dbReference>
<evidence type="ECO:0000256" key="5">
    <source>
        <dbReference type="NCBIfam" id="TIGR00839"/>
    </source>
</evidence>
<evidence type="ECO:0000313" key="10">
    <source>
        <dbReference type="Proteomes" id="UP000028715"/>
    </source>
</evidence>
<dbReference type="InterPro" id="IPR004708">
    <property type="entry name" value="ApsA"/>
</dbReference>
<reference evidence="9 10" key="1">
    <citation type="submission" date="2014-07" db="EMBL/GenBank/DDBJ databases">
        <title>Genome of Flavobacterium reichenbachii LMG 25512.</title>
        <authorList>
            <person name="Stropko S.J."/>
            <person name="Pipes S.E."/>
            <person name="Newman J.D."/>
        </authorList>
    </citation>
    <scope>NUCLEOTIDE SEQUENCE [LARGE SCALE GENOMIC DNA]</scope>
    <source>
        <strain evidence="9 10">LMG 25512</strain>
    </source>
</reference>
<feature type="domain" description="Fumarase C C-terminal" evidence="8">
    <location>
        <begin position="409"/>
        <end position="462"/>
    </location>
</feature>
<evidence type="ECO:0000256" key="6">
    <source>
        <dbReference type="RuleBase" id="RU362017"/>
    </source>
</evidence>
<protein>
    <recommendedName>
        <fullName evidence="3 5">Aspartate ammonia-lyase</fullName>
        <shortName evidence="6">Aspartase</shortName>
        <ecNumber evidence="2 5">4.3.1.1</ecNumber>
    </recommendedName>
</protein>
<dbReference type="Gene3D" id="1.10.40.30">
    <property type="entry name" value="Fumarase/aspartase (C-terminal domain)"/>
    <property type="match status" value="1"/>
</dbReference>
<evidence type="ECO:0000313" key="9">
    <source>
        <dbReference type="EMBL" id="KFF04382.1"/>
    </source>
</evidence>
<dbReference type="Pfam" id="PF10415">
    <property type="entry name" value="FumaraseC_C"/>
    <property type="match status" value="1"/>
</dbReference>
<accession>A0A085ZIW8</accession>
<evidence type="ECO:0000259" key="7">
    <source>
        <dbReference type="Pfam" id="PF00206"/>
    </source>
</evidence>
<dbReference type="OrthoDB" id="9802809at2"/>
<dbReference type="NCBIfam" id="NF008909">
    <property type="entry name" value="PRK12273.1"/>
    <property type="match status" value="1"/>
</dbReference>
<sequence>MEATRKEHDFLGELDIPNHLYYGIQTFRAVENFNITGIPISKEPLFIKALGYVKKAAALANKDCGALDSKIAEAICYGSDQVIAGKFDKEFVSDLIQGGAGTSVNMNANEVIANIGLEYLGHKKGEYNFLHPNNHVNCSQSTNDAYPSAFRIALYLKMETFIKTLAGLEVAFAKKGEEFKEVLKMGRTQLQDAVPMTLGQEFKAYATTIGEDIVRLKNAQELLLEINMGATAIGTKVNAPEGYPEICVKYLADEVGIPLTLSPDLIEATVDTGAYVQIMGTLKRSAVKISKICNDLRLLSSGPRTGFNEISLPARQPGSSIMPGKVNPVIPEVVNQTCFYVIGQDLTVTMAAEAGQLQLNVMEPVIAFAMFTSLDYLSNAIQTLIDKCINGITANIDHCYNLVMNSIGIVTQLNPILGYEESASIAGEALKTNKSVHEIVVIERKLITQAKWDEIYSLDNLINPKFITK</sequence>
<comment type="similarity">
    <text evidence="1 6">Belongs to the class-II fumarase/aspartase family. Aspartase subfamily.</text>
</comment>
<dbReference type="eggNOG" id="COG1027">
    <property type="taxonomic scope" value="Bacteria"/>
</dbReference>
<dbReference type="EC" id="4.3.1.1" evidence="2 5"/>
<dbReference type="Gene3D" id="1.10.275.10">
    <property type="entry name" value="Fumarase/aspartase (N-terminal domain)"/>
    <property type="match status" value="1"/>
</dbReference>
<gene>
    <name evidence="9" type="primary">aspA</name>
    <name evidence="9" type="ORF">IW19_02055</name>
</gene>
<dbReference type="InterPro" id="IPR051546">
    <property type="entry name" value="Aspartate_Ammonia-Lyase"/>
</dbReference>
<dbReference type="Pfam" id="PF00206">
    <property type="entry name" value="Lyase_1"/>
    <property type="match status" value="1"/>
</dbReference>
<dbReference type="PANTHER" id="PTHR42696">
    <property type="entry name" value="ASPARTATE AMMONIA-LYASE"/>
    <property type="match status" value="1"/>
</dbReference>
<dbReference type="PRINTS" id="PR00149">
    <property type="entry name" value="FUMRATELYASE"/>
</dbReference>
<dbReference type="InterPro" id="IPR024083">
    <property type="entry name" value="Fumarase/histidase_N"/>
</dbReference>
<dbReference type="SUPFAM" id="SSF48557">
    <property type="entry name" value="L-aspartase-like"/>
    <property type="match status" value="1"/>
</dbReference>
<dbReference type="InterPro" id="IPR022761">
    <property type="entry name" value="Fumarate_lyase_N"/>
</dbReference>
<organism evidence="9 10">
    <name type="scientific">Flavobacterium reichenbachii</name>
    <dbReference type="NCBI Taxonomy" id="362418"/>
    <lineage>
        <taxon>Bacteria</taxon>
        <taxon>Pseudomonadati</taxon>
        <taxon>Bacteroidota</taxon>
        <taxon>Flavobacteriia</taxon>
        <taxon>Flavobacteriales</taxon>
        <taxon>Flavobacteriaceae</taxon>
        <taxon>Flavobacterium</taxon>
    </lineage>
</organism>
<dbReference type="GO" id="GO:0005829">
    <property type="term" value="C:cytosol"/>
    <property type="evidence" value="ECO:0007669"/>
    <property type="project" value="TreeGrafter"/>
</dbReference>
<dbReference type="PROSITE" id="PS00163">
    <property type="entry name" value="FUMARATE_LYASES"/>
    <property type="match status" value="1"/>
</dbReference>
<dbReference type="Proteomes" id="UP000028715">
    <property type="component" value="Unassembled WGS sequence"/>
</dbReference>
<dbReference type="FunFam" id="1.20.200.10:FF:000001">
    <property type="entry name" value="Fumarate hydratase, mitochondrial"/>
    <property type="match status" value="1"/>
</dbReference>
<evidence type="ECO:0000256" key="3">
    <source>
        <dbReference type="ARBA" id="ARBA00016146"/>
    </source>
</evidence>
<name>A0A085ZIW8_9FLAO</name>
<comment type="catalytic activity">
    <reaction evidence="6">
        <text>L-aspartate = fumarate + NH4(+)</text>
        <dbReference type="Rhea" id="RHEA:16601"/>
        <dbReference type="ChEBI" id="CHEBI:28938"/>
        <dbReference type="ChEBI" id="CHEBI:29806"/>
        <dbReference type="ChEBI" id="CHEBI:29991"/>
        <dbReference type="EC" id="4.3.1.1"/>
    </reaction>
</comment>
<dbReference type="InterPro" id="IPR008948">
    <property type="entry name" value="L-Aspartase-like"/>
</dbReference>
<dbReference type="PANTHER" id="PTHR42696:SF2">
    <property type="entry name" value="ASPARTATE AMMONIA-LYASE"/>
    <property type="match status" value="1"/>
</dbReference>
<dbReference type="EMBL" id="JPRL01000001">
    <property type="protein sequence ID" value="KFF04382.1"/>
    <property type="molecule type" value="Genomic_DNA"/>
</dbReference>
<proteinExistence type="inferred from homology"/>
<feature type="domain" description="Fumarate lyase N-terminal" evidence="7">
    <location>
        <begin position="12"/>
        <end position="343"/>
    </location>
</feature>
<evidence type="ECO:0000256" key="2">
    <source>
        <dbReference type="ARBA" id="ARBA00012992"/>
    </source>
</evidence>
<dbReference type="InterPro" id="IPR020557">
    <property type="entry name" value="Fumarate_lyase_CS"/>
</dbReference>
<dbReference type="GO" id="GO:0006531">
    <property type="term" value="P:aspartate metabolic process"/>
    <property type="evidence" value="ECO:0007669"/>
    <property type="project" value="InterPro"/>
</dbReference>
<dbReference type="GO" id="GO:0008797">
    <property type="term" value="F:aspartate ammonia-lyase activity"/>
    <property type="evidence" value="ECO:0007669"/>
    <property type="project" value="UniProtKB-UniRule"/>
</dbReference>
<keyword evidence="4 6" id="KW-0456">Lyase</keyword>
<dbReference type="InterPro" id="IPR018951">
    <property type="entry name" value="Fumarase_C_C"/>
</dbReference>
<dbReference type="FunFam" id="1.10.275.10:FF:000001">
    <property type="entry name" value="Fumarate hydratase, mitochondrial"/>
    <property type="match status" value="1"/>
</dbReference>
<dbReference type="InterPro" id="IPR000362">
    <property type="entry name" value="Fumarate_lyase_fam"/>
</dbReference>
<keyword evidence="10" id="KW-1185">Reference proteome</keyword>
<dbReference type="NCBIfam" id="TIGR00839">
    <property type="entry name" value="aspA"/>
    <property type="match status" value="1"/>
</dbReference>